<evidence type="ECO:0000313" key="2">
    <source>
        <dbReference type="Proteomes" id="UP000603352"/>
    </source>
</evidence>
<proteinExistence type="predicted"/>
<organism evidence="1 2">
    <name type="scientific">Tistrella bauzanensis</name>
    <dbReference type="NCBI Taxonomy" id="657419"/>
    <lineage>
        <taxon>Bacteria</taxon>
        <taxon>Pseudomonadati</taxon>
        <taxon>Pseudomonadota</taxon>
        <taxon>Alphaproteobacteria</taxon>
        <taxon>Geminicoccales</taxon>
        <taxon>Geminicoccaceae</taxon>
        <taxon>Tistrella</taxon>
    </lineage>
</organism>
<gene>
    <name evidence="1" type="ORF">GCM10011505_17410</name>
</gene>
<reference evidence="2" key="1">
    <citation type="journal article" date="2019" name="Int. J. Syst. Evol. Microbiol.">
        <title>The Global Catalogue of Microorganisms (GCM) 10K type strain sequencing project: providing services to taxonomists for standard genome sequencing and annotation.</title>
        <authorList>
            <consortium name="The Broad Institute Genomics Platform"/>
            <consortium name="The Broad Institute Genome Sequencing Center for Infectious Disease"/>
            <person name="Wu L."/>
            <person name="Ma J."/>
        </authorList>
    </citation>
    <scope>NUCLEOTIDE SEQUENCE [LARGE SCALE GENOMIC DNA]</scope>
    <source>
        <strain evidence="2">CGMCC 1.10188</strain>
    </source>
</reference>
<sequence>MQALWPDYQQREVAALAARAAERGMPDPQGFAERVAGIYHKWHHDYLPRIKADPAEMTRLLAETVFRDADLQCAD</sequence>
<accession>A0ABQ1IDS0</accession>
<dbReference type="Proteomes" id="UP000603352">
    <property type="component" value="Unassembled WGS sequence"/>
</dbReference>
<protein>
    <submittedName>
        <fullName evidence="1">Uncharacterized protein</fullName>
    </submittedName>
</protein>
<evidence type="ECO:0000313" key="1">
    <source>
        <dbReference type="EMBL" id="GGB36448.1"/>
    </source>
</evidence>
<keyword evidence="2" id="KW-1185">Reference proteome</keyword>
<comment type="caution">
    <text evidence="1">The sequence shown here is derived from an EMBL/GenBank/DDBJ whole genome shotgun (WGS) entry which is preliminary data.</text>
</comment>
<dbReference type="EMBL" id="BMDZ01000015">
    <property type="protein sequence ID" value="GGB36448.1"/>
    <property type="molecule type" value="Genomic_DNA"/>
</dbReference>
<name>A0ABQ1IDS0_9PROT</name>